<dbReference type="EMBL" id="KV918921">
    <property type="protein sequence ID" value="OSX75017.1"/>
    <property type="molecule type" value="Genomic_DNA"/>
</dbReference>
<dbReference type="OrthoDB" id="3065555at2759"/>
<sequence length="340" mass="37271">MSAVHHAFLDREGSYTMRNSVARLFVTKSDVNGRLIRRGCLFSDANRAGLLGDRFSGAALPPDDRRSPATVKSDCAAYEAIVNSVNYCAAFRLGATRTRAVVEPVLHVAGFFHPMVAVVGRRKRDRTLMQNAAGVANAKSKRDQSVTDEQRRARGATTRELTWSNLRICASAGMLADVQREVPLLCTYIGTTKTYEGVLRCIGSLPHVIPWVCPFGAMVDALVKFFHRPGDDATAPLVDFATAFTPKDGEVVAGVKKIHFRKASTAVSFHSCYRVLAFPSPRGGLLKPMMYHHDSTNLKLRLMAAGISDWVAKTHLGRRAAAQAGKERGAWESDNKDHLM</sequence>
<dbReference type="Proteomes" id="UP000218209">
    <property type="component" value="Unassembled WGS sequence"/>
</dbReference>
<gene>
    <name evidence="1" type="ORF">BU14_0258s0022</name>
</gene>
<keyword evidence="2" id="KW-1185">Reference proteome</keyword>
<reference evidence="1 2" key="1">
    <citation type="submission" date="2017-03" db="EMBL/GenBank/DDBJ databases">
        <title>WGS assembly of Porphyra umbilicalis.</title>
        <authorList>
            <person name="Brawley S.H."/>
            <person name="Blouin N.A."/>
            <person name="Ficko-Blean E."/>
            <person name="Wheeler G.L."/>
            <person name="Lohr M."/>
            <person name="Goodson H.V."/>
            <person name="Jenkins J.W."/>
            <person name="Blaby-Haas C.E."/>
            <person name="Helliwell K.E."/>
            <person name="Chan C."/>
            <person name="Marriage T."/>
            <person name="Bhattacharya D."/>
            <person name="Klein A.S."/>
            <person name="Badis Y."/>
            <person name="Brodie J."/>
            <person name="Cao Y."/>
            <person name="Collen J."/>
            <person name="Dittami S.M."/>
            <person name="Gachon C.M."/>
            <person name="Green B.R."/>
            <person name="Karpowicz S."/>
            <person name="Kim J.W."/>
            <person name="Kudahl U."/>
            <person name="Lin S."/>
            <person name="Michel G."/>
            <person name="Mittag M."/>
            <person name="Olson B.J."/>
            <person name="Pangilinan J."/>
            <person name="Peng Y."/>
            <person name="Qiu H."/>
            <person name="Shu S."/>
            <person name="Singer J.T."/>
            <person name="Smith A.G."/>
            <person name="Sprecher B.N."/>
            <person name="Wagner V."/>
            <person name="Wang W."/>
            <person name="Wang Z.-Y."/>
            <person name="Yan J."/>
            <person name="Yarish C."/>
            <person name="Zoeuner-Riek S."/>
            <person name="Zhuang Y."/>
            <person name="Zou Y."/>
            <person name="Lindquist E.A."/>
            <person name="Grimwood J."/>
            <person name="Barry K."/>
            <person name="Rokhsar D.S."/>
            <person name="Schmutz J."/>
            <person name="Stiller J.W."/>
            <person name="Grossman A.R."/>
            <person name="Prochnik S.E."/>
        </authorList>
    </citation>
    <scope>NUCLEOTIDE SEQUENCE [LARGE SCALE GENOMIC DNA]</scope>
    <source>
        <strain evidence="1">4086291</strain>
    </source>
</reference>
<name>A0A1X6P2G4_PORUM</name>
<organism evidence="1 2">
    <name type="scientific">Porphyra umbilicalis</name>
    <name type="common">Purple laver</name>
    <name type="synonym">Red alga</name>
    <dbReference type="NCBI Taxonomy" id="2786"/>
    <lineage>
        <taxon>Eukaryota</taxon>
        <taxon>Rhodophyta</taxon>
        <taxon>Bangiophyceae</taxon>
        <taxon>Bangiales</taxon>
        <taxon>Bangiaceae</taxon>
        <taxon>Porphyra</taxon>
    </lineage>
</organism>
<dbReference type="AlphaFoldDB" id="A0A1X6P2G4"/>
<accession>A0A1X6P2G4</accession>
<evidence type="ECO:0000313" key="2">
    <source>
        <dbReference type="Proteomes" id="UP000218209"/>
    </source>
</evidence>
<evidence type="ECO:0000313" key="1">
    <source>
        <dbReference type="EMBL" id="OSX75017.1"/>
    </source>
</evidence>
<proteinExistence type="predicted"/>
<protein>
    <submittedName>
        <fullName evidence="1">Uncharacterized protein</fullName>
    </submittedName>
</protein>